<evidence type="ECO:0000256" key="2">
    <source>
        <dbReference type="SAM" id="Phobius"/>
    </source>
</evidence>
<gene>
    <name evidence="4" type="ORF">SPI_06914</name>
</gene>
<keyword evidence="2" id="KW-1133">Transmembrane helix</keyword>
<feature type="compositionally biased region" description="Low complexity" evidence="1">
    <location>
        <begin position="215"/>
        <end position="230"/>
    </location>
</feature>
<reference evidence="4 5" key="1">
    <citation type="journal article" date="2016" name="Genome Biol. Evol.">
        <title>Divergent and convergent evolution of fungal pathogenicity.</title>
        <authorList>
            <person name="Shang Y."/>
            <person name="Xiao G."/>
            <person name="Zheng P."/>
            <person name="Cen K."/>
            <person name="Zhan S."/>
            <person name="Wang C."/>
        </authorList>
    </citation>
    <scope>NUCLEOTIDE SEQUENCE [LARGE SCALE GENOMIC DNA]</scope>
    <source>
        <strain evidence="4 5">RCEF 264</strain>
    </source>
</reference>
<proteinExistence type="predicted"/>
<feature type="signal peptide" evidence="3">
    <location>
        <begin position="1"/>
        <end position="28"/>
    </location>
</feature>
<comment type="caution">
    <text evidence="4">The sequence shown here is derived from an EMBL/GenBank/DDBJ whole genome shotgun (WGS) entry which is preliminary data.</text>
</comment>
<feature type="transmembrane region" description="Helical" evidence="2">
    <location>
        <begin position="229"/>
        <end position="251"/>
    </location>
</feature>
<protein>
    <submittedName>
        <fullName evidence="4">Uncharacterized protein</fullName>
    </submittedName>
</protein>
<organism evidence="4 5">
    <name type="scientific">Niveomyces insectorum RCEF 264</name>
    <dbReference type="NCBI Taxonomy" id="1081102"/>
    <lineage>
        <taxon>Eukaryota</taxon>
        <taxon>Fungi</taxon>
        <taxon>Dikarya</taxon>
        <taxon>Ascomycota</taxon>
        <taxon>Pezizomycotina</taxon>
        <taxon>Sordariomycetes</taxon>
        <taxon>Hypocreomycetidae</taxon>
        <taxon>Hypocreales</taxon>
        <taxon>Cordycipitaceae</taxon>
        <taxon>Niveomyces</taxon>
    </lineage>
</organism>
<evidence type="ECO:0000256" key="3">
    <source>
        <dbReference type="SAM" id="SignalP"/>
    </source>
</evidence>
<keyword evidence="5" id="KW-1185">Reference proteome</keyword>
<sequence length="336" mass="33465">MAPRRNVASPSGLAAVVLLASLATAAAAASPASSPRMCFFPNGDVSTHDLPCGTGKTTTHCCNAQSICLSVGLCLTAEQAPYVLSRGSCTDASWGSGCPTHCVGSKNNPGGGMPISWTGSSGAAQYCCNGLAVNNDTVACADDETPFTLPQVQVLFGAALLENTTTDNDGPSPSSVAPSPSQTGSVDSGGGGSGDNSTNSGGSNNNGDGDDDDSTMTTTTTTSGPNATAVGAGVGVPLGLLALGALSWALWERRARKQQLLAFQGGGGSPSSTDAGPAAYYATAARPVAFSPGTTSSATLSVYGVATSTKQHQLYPNQGTAVELSAHPRHMEELPS</sequence>
<keyword evidence="3" id="KW-0732">Signal</keyword>
<dbReference type="Proteomes" id="UP000076874">
    <property type="component" value="Unassembled WGS sequence"/>
</dbReference>
<evidence type="ECO:0000256" key="1">
    <source>
        <dbReference type="SAM" id="MobiDB-lite"/>
    </source>
</evidence>
<dbReference type="EMBL" id="AZHD01000013">
    <property type="protein sequence ID" value="OAA58029.1"/>
    <property type="molecule type" value="Genomic_DNA"/>
</dbReference>
<dbReference type="AlphaFoldDB" id="A0A167QW94"/>
<evidence type="ECO:0000313" key="4">
    <source>
        <dbReference type="EMBL" id="OAA58029.1"/>
    </source>
</evidence>
<keyword evidence="2" id="KW-0472">Membrane</keyword>
<dbReference type="STRING" id="1081102.A0A167QW94"/>
<feature type="region of interest" description="Disordered" evidence="1">
    <location>
        <begin position="163"/>
        <end position="230"/>
    </location>
</feature>
<feature type="chain" id="PRO_5007891685" evidence="3">
    <location>
        <begin position="29"/>
        <end position="336"/>
    </location>
</feature>
<dbReference type="OrthoDB" id="5215637at2759"/>
<accession>A0A167QW94</accession>
<evidence type="ECO:0000313" key="5">
    <source>
        <dbReference type="Proteomes" id="UP000076874"/>
    </source>
</evidence>
<keyword evidence="2" id="KW-0812">Transmembrane</keyword>
<name>A0A167QW94_9HYPO</name>
<feature type="compositionally biased region" description="Low complexity" evidence="1">
    <location>
        <begin position="171"/>
        <end position="186"/>
    </location>
</feature>
<feature type="compositionally biased region" description="Low complexity" evidence="1">
    <location>
        <begin position="195"/>
        <end position="207"/>
    </location>
</feature>